<gene>
    <name evidence="1" type="ORF">CITCOLO1_LOCUS21830</name>
</gene>
<evidence type="ECO:0008006" key="3">
    <source>
        <dbReference type="Google" id="ProtNLM"/>
    </source>
</evidence>
<accession>A0ABP0Z9C8</accession>
<evidence type="ECO:0000313" key="1">
    <source>
        <dbReference type="EMBL" id="CAK9329383.1"/>
    </source>
</evidence>
<evidence type="ECO:0000313" key="2">
    <source>
        <dbReference type="Proteomes" id="UP001642487"/>
    </source>
</evidence>
<dbReference type="Proteomes" id="UP001642487">
    <property type="component" value="Chromosome 9"/>
</dbReference>
<dbReference type="EMBL" id="OZ021743">
    <property type="protein sequence ID" value="CAK9329383.1"/>
    <property type="molecule type" value="Genomic_DNA"/>
</dbReference>
<reference evidence="1 2" key="1">
    <citation type="submission" date="2024-03" db="EMBL/GenBank/DDBJ databases">
        <authorList>
            <person name="Gkanogiannis A."/>
            <person name="Becerra Lopez-Lavalle L."/>
        </authorList>
    </citation>
    <scope>NUCLEOTIDE SEQUENCE [LARGE SCALE GENOMIC DNA]</scope>
</reference>
<organism evidence="1 2">
    <name type="scientific">Citrullus colocynthis</name>
    <name type="common">colocynth</name>
    <dbReference type="NCBI Taxonomy" id="252529"/>
    <lineage>
        <taxon>Eukaryota</taxon>
        <taxon>Viridiplantae</taxon>
        <taxon>Streptophyta</taxon>
        <taxon>Embryophyta</taxon>
        <taxon>Tracheophyta</taxon>
        <taxon>Spermatophyta</taxon>
        <taxon>Magnoliopsida</taxon>
        <taxon>eudicotyledons</taxon>
        <taxon>Gunneridae</taxon>
        <taxon>Pentapetalae</taxon>
        <taxon>rosids</taxon>
        <taxon>fabids</taxon>
        <taxon>Cucurbitales</taxon>
        <taxon>Cucurbitaceae</taxon>
        <taxon>Benincaseae</taxon>
        <taxon>Citrullus</taxon>
    </lineage>
</organism>
<name>A0ABP0Z9C8_9ROSI</name>
<proteinExistence type="predicted"/>
<keyword evidence="2" id="KW-1185">Reference proteome</keyword>
<sequence>MVKTILVRLHGAADSAARLTCKCTAVVRCSSSFCSCPSEQNPYWRRFISIHLQLFRGSERRCCNLLGFGEILVFF</sequence>
<protein>
    <recommendedName>
        <fullName evidence="3">Secreted protein</fullName>
    </recommendedName>
</protein>